<accession>A0A0F8X1A0</accession>
<dbReference type="Pfam" id="PF04082">
    <property type="entry name" value="Fungal_trans"/>
    <property type="match status" value="1"/>
</dbReference>
<dbReference type="OrthoDB" id="39175at2759"/>
<evidence type="ECO:0000256" key="1">
    <source>
        <dbReference type="ARBA" id="ARBA00022833"/>
    </source>
</evidence>
<dbReference type="Proteomes" id="UP000034291">
    <property type="component" value="Unassembled WGS sequence"/>
</dbReference>
<evidence type="ECO:0000313" key="8">
    <source>
        <dbReference type="Proteomes" id="UP000034291"/>
    </source>
</evidence>
<organism evidence="7 8">
    <name type="scientific">Aspergillus rambellii</name>
    <dbReference type="NCBI Taxonomy" id="308745"/>
    <lineage>
        <taxon>Eukaryota</taxon>
        <taxon>Fungi</taxon>
        <taxon>Dikarya</taxon>
        <taxon>Ascomycota</taxon>
        <taxon>Pezizomycotina</taxon>
        <taxon>Eurotiomycetes</taxon>
        <taxon>Eurotiomycetidae</taxon>
        <taxon>Eurotiales</taxon>
        <taxon>Aspergillaceae</taxon>
        <taxon>Aspergillus</taxon>
        <taxon>Aspergillus subgen. Nidulantes</taxon>
    </lineage>
</organism>
<comment type="caution">
    <text evidence="7">The sequence shown here is derived from an EMBL/GenBank/DDBJ whole genome shotgun (WGS) entry which is preliminary data.</text>
</comment>
<evidence type="ECO:0000313" key="7">
    <source>
        <dbReference type="EMBL" id="KKK23465.1"/>
    </source>
</evidence>
<keyword evidence="8" id="KW-1185">Reference proteome</keyword>
<dbReference type="SMART" id="SM00906">
    <property type="entry name" value="Fungal_trans"/>
    <property type="match status" value="1"/>
</dbReference>
<keyword evidence="3" id="KW-0238">DNA-binding</keyword>
<dbReference type="GO" id="GO:0008270">
    <property type="term" value="F:zinc ion binding"/>
    <property type="evidence" value="ECO:0007669"/>
    <property type="project" value="InterPro"/>
</dbReference>
<evidence type="ECO:0000256" key="2">
    <source>
        <dbReference type="ARBA" id="ARBA00023015"/>
    </source>
</evidence>
<dbReference type="AlphaFoldDB" id="A0A0F8X1A0"/>
<dbReference type="PANTHER" id="PTHR47171">
    <property type="entry name" value="FARA-RELATED"/>
    <property type="match status" value="1"/>
</dbReference>
<feature type="domain" description="Xylanolytic transcriptional activator regulatory" evidence="6">
    <location>
        <begin position="112"/>
        <end position="184"/>
    </location>
</feature>
<evidence type="ECO:0000256" key="3">
    <source>
        <dbReference type="ARBA" id="ARBA00023125"/>
    </source>
</evidence>
<keyword evidence="2" id="KW-0805">Transcription regulation</keyword>
<dbReference type="CDD" id="cd12148">
    <property type="entry name" value="fungal_TF_MHR"/>
    <property type="match status" value="1"/>
</dbReference>
<gene>
    <name evidence="7" type="ORF">ARAM_003964</name>
</gene>
<dbReference type="GO" id="GO:0003677">
    <property type="term" value="F:DNA binding"/>
    <property type="evidence" value="ECO:0007669"/>
    <property type="project" value="UniProtKB-KW"/>
</dbReference>
<keyword evidence="1" id="KW-0862">Zinc</keyword>
<protein>
    <recommendedName>
        <fullName evidence="6">Xylanolytic transcriptional activator regulatory domain-containing protein</fullName>
    </recommendedName>
</protein>
<dbReference type="PANTHER" id="PTHR47171:SF3">
    <property type="entry name" value="FARA-RELATED"/>
    <property type="match status" value="1"/>
</dbReference>
<evidence type="ECO:0000256" key="4">
    <source>
        <dbReference type="ARBA" id="ARBA00023163"/>
    </source>
</evidence>
<evidence type="ECO:0000259" key="6">
    <source>
        <dbReference type="SMART" id="SM00906"/>
    </source>
</evidence>
<dbReference type="GO" id="GO:0006351">
    <property type="term" value="P:DNA-templated transcription"/>
    <property type="evidence" value="ECO:0007669"/>
    <property type="project" value="InterPro"/>
</dbReference>
<evidence type="ECO:0000256" key="5">
    <source>
        <dbReference type="ARBA" id="ARBA00023242"/>
    </source>
</evidence>
<keyword evidence="5" id="KW-0539">Nucleus</keyword>
<reference evidence="7 8" key="1">
    <citation type="submission" date="2015-02" db="EMBL/GenBank/DDBJ databases">
        <title>Draft Genome Sequences of Two Closely-Related Aflatoxigenic Aspergillus Species Obtained from the Cote d'Ivoire.</title>
        <authorList>
            <person name="Moore G.G."/>
            <person name="Beltz S.B."/>
            <person name="Mack B.M."/>
        </authorList>
    </citation>
    <scope>NUCLEOTIDE SEQUENCE [LARGE SCALE GENOMIC DNA]</scope>
    <source>
        <strain evidence="7 8">SRRC1468</strain>
    </source>
</reference>
<dbReference type="InterPro" id="IPR007219">
    <property type="entry name" value="XnlR_reg_dom"/>
</dbReference>
<sequence>MGKPTVLPPKALREVLVEFYRKNLFVLVPVIDQRDIALLDSSLLLQQAVYFAGSLTCHIPDSTPFSPEDIYCRIKTLLFLNHEKDPYVTLKALCLVGCWNSDAPQLVSLDSSWQWSGMAIRLALPLGLHRANSSAYARSDQRCLRRIWWYLFDNDTLQSACFGRPSMISIDDFDVPLPTPDDFDLPDMSAQVFCHLAKLCPLINGVHRQAIRRNTVAPDEIAKLLLNLQEWIAQLPSELQLYDQQGSRKEYNRVVSELHVFYLACIVLIYLLPGTHRHTFLLCKTAIVASSCVARLYESMLYREGRAASTLYPPMGKSRGGRPTDLLFDPLLQWRGRLPRGTGDYSFCVCATEQKLTLYPHGSDKNQPIAAR</sequence>
<keyword evidence="4" id="KW-0804">Transcription</keyword>
<name>A0A0F8X1A0_9EURO</name>
<dbReference type="InterPro" id="IPR052073">
    <property type="entry name" value="Amide_Lactam_Regulators"/>
</dbReference>
<dbReference type="STRING" id="308745.A0A0F8X1A0"/>
<proteinExistence type="predicted"/>
<dbReference type="EMBL" id="JZBS01001254">
    <property type="protein sequence ID" value="KKK23465.1"/>
    <property type="molecule type" value="Genomic_DNA"/>
</dbReference>